<evidence type="ECO:0000313" key="1">
    <source>
        <dbReference type="EMBL" id="CAG8643804.1"/>
    </source>
</evidence>
<dbReference type="Proteomes" id="UP000789525">
    <property type="component" value="Unassembled WGS sequence"/>
</dbReference>
<keyword evidence="2" id="KW-1185">Reference proteome</keyword>
<protein>
    <submittedName>
        <fullName evidence="1">2157_t:CDS:1</fullName>
    </submittedName>
</protein>
<evidence type="ECO:0000313" key="2">
    <source>
        <dbReference type="Proteomes" id="UP000789525"/>
    </source>
</evidence>
<reference evidence="1" key="1">
    <citation type="submission" date="2021-06" db="EMBL/GenBank/DDBJ databases">
        <authorList>
            <person name="Kallberg Y."/>
            <person name="Tangrot J."/>
            <person name="Rosling A."/>
        </authorList>
    </citation>
    <scope>NUCLEOTIDE SEQUENCE</scope>
    <source>
        <strain evidence="1">CL356</strain>
    </source>
</reference>
<comment type="caution">
    <text evidence="1">The sequence shown here is derived from an EMBL/GenBank/DDBJ whole genome shotgun (WGS) entry which is preliminary data.</text>
</comment>
<organism evidence="1 2">
    <name type="scientific">Acaulospora colombiana</name>
    <dbReference type="NCBI Taxonomy" id="27376"/>
    <lineage>
        <taxon>Eukaryota</taxon>
        <taxon>Fungi</taxon>
        <taxon>Fungi incertae sedis</taxon>
        <taxon>Mucoromycota</taxon>
        <taxon>Glomeromycotina</taxon>
        <taxon>Glomeromycetes</taxon>
        <taxon>Diversisporales</taxon>
        <taxon>Acaulosporaceae</taxon>
        <taxon>Acaulospora</taxon>
    </lineage>
</organism>
<gene>
    <name evidence="1" type="ORF">ACOLOM_LOCUS8030</name>
</gene>
<dbReference type="EMBL" id="CAJVPT010019796">
    <property type="protein sequence ID" value="CAG8643804.1"/>
    <property type="molecule type" value="Genomic_DNA"/>
</dbReference>
<sequence length="73" mass="7948">MSFWRYNKSAVSSESRRRGVAKETHYVPPSVPAKRAKVVKEPSQGPFGAPVLESALNRRTSGSLPCIPVLSPP</sequence>
<name>A0ACA9NH38_9GLOM</name>
<accession>A0ACA9NH38</accession>
<proteinExistence type="predicted"/>